<gene>
    <name evidence="3" type="ORF">CEB94_00300</name>
</gene>
<evidence type="ECO:0000313" key="3">
    <source>
        <dbReference type="EMBL" id="QCD53549.1"/>
    </source>
</evidence>
<evidence type="ECO:0000259" key="2">
    <source>
        <dbReference type="Pfam" id="PF06527"/>
    </source>
</evidence>
<organism evidence="3 4">
    <name type="scientific">Streptomyces hawaiiensis</name>
    <dbReference type="NCBI Taxonomy" id="67305"/>
    <lineage>
        <taxon>Bacteria</taxon>
        <taxon>Bacillati</taxon>
        <taxon>Actinomycetota</taxon>
        <taxon>Actinomycetes</taxon>
        <taxon>Kitasatosporales</taxon>
        <taxon>Streptomycetaceae</taxon>
        <taxon>Streptomyces</taxon>
    </lineage>
</organism>
<feature type="region of interest" description="Disordered" evidence="1">
    <location>
        <begin position="1"/>
        <end position="62"/>
    </location>
</feature>
<name>A0A6G5R6U3_9ACTN</name>
<sequence length="703" mass="76798">MAGVHRGPSDLPVHGRARRIRSPQPGDGHVCAGAAGLDHPPHAGRTRVHHGGHRSRRGRARGDDLAALRRARGGHPAPAPAGDRRVLWGRAGSRFCPFCLADSGGRWLVAWRLSWSFACTRHHVLLVDRCPACHRVPRLRSHPRRETPRPGRCSSAAPDGGPPRCHHPLTDTPATAIPADGDLAEAQRLIDTALTTPGRPVRWPLYGPDGAPLNVVLRDAKSLGVLVLNHATPDALGPLAPSDVLERLERYRADPLPAGSQRSPDALHGDLHSHVAPGDAAATAVAVTAAFRILRAENIRSAARAVQWLTDRVAASGRALHPGNVVALGGVISPALEAALRCSRESKLMPVARLRHRTGVGSTRPPSDRDNRACVLPTALWPEWALRLTPRHASGRPAAQRADELLAVACLLAGNTTPIHAAVRLTGTTVSSHNVSTFLATLTRHPNGADVLHTLIVLADHLDAHGAPIDYIRRRALFTARPQFIDARAWLEMQRWLRSNPGPDAVHAQRWLFHTITGSPAHLAHPAIAPATPAQRQHYQRFRWRILPAEAELLHHTARTLLDEHGIDEPVQWAPQLPVHALRDLQLPGPDPYSISADRLHQAVPGSDFSVAQLARTLETTTAHVVHLLAQHPVDWSPPRFRRTQRTANRSAQWRLWYERDHLSLQAIADREDTSLAAIRLALLKNGTRLRPAGSYPGRPRRK</sequence>
<evidence type="ECO:0000313" key="4">
    <source>
        <dbReference type="Proteomes" id="UP000495940"/>
    </source>
</evidence>
<dbReference type="EMBL" id="CP021978">
    <property type="protein sequence ID" value="QCD53549.1"/>
    <property type="molecule type" value="Genomic_DNA"/>
</dbReference>
<dbReference type="Pfam" id="PF06527">
    <property type="entry name" value="TniQ"/>
    <property type="match status" value="1"/>
</dbReference>
<dbReference type="AlphaFoldDB" id="A0A6G5R6U3"/>
<feature type="region of interest" description="Disordered" evidence="1">
    <location>
        <begin position="141"/>
        <end position="169"/>
    </location>
</feature>
<dbReference type="Proteomes" id="UP000495940">
    <property type="component" value="Chromosome"/>
</dbReference>
<feature type="domain" description="TniQ" evidence="2">
    <location>
        <begin position="89"/>
        <end position="126"/>
    </location>
</feature>
<proteinExistence type="predicted"/>
<dbReference type="InterPro" id="IPR009492">
    <property type="entry name" value="TniQ"/>
</dbReference>
<accession>A0A6G5R6U3</accession>
<feature type="compositionally biased region" description="Basic residues" evidence="1">
    <location>
        <begin position="42"/>
        <end position="59"/>
    </location>
</feature>
<reference evidence="3 4" key="1">
    <citation type="submission" date="2017-06" db="EMBL/GenBank/DDBJ databases">
        <title>Complete Genome Sequence of Streptomyces hawaiiensis NRRL 15010 and insights into acyldepsipeptides biosynthesis.</title>
        <authorList>
            <person name="Mariita R.M."/>
            <person name="Sello J.K."/>
        </authorList>
    </citation>
    <scope>NUCLEOTIDE SEQUENCE [LARGE SCALE GENOMIC DNA]</scope>
    <source>
        <strain evidence="3 4">ATCC 12236</strain>
    </source>
</reference>
<protein>
    <recommendedName>
        <fullName evidence="2">TniQ domain-containing protein</fullName>
    </recommendedName>
</protein>
<evidence type="ECO:0000256" key="1">
    <source>
        <dbReference type="SAM" id="MobiDB-lite"/>
    </source>
</evidence>
<keyword evidence="4" id="KW-1185">Reference proteome</keyword>
<dbReference type="KEGG" id="shaw:CEB94_00300"/>